<dbReference type="InterPro" id="IPR001128">
    <property type="entry name" value="Cyt_P450"/>
</dbReference>
<dbReference type="RefSeq" id="WP_068894025.1">
    <property type="nucleotide sequence ID" value="NZ_BDCX01000001.1"/>
</dbReference>
<evidence type="ECO:0000313" key="8">
    <source>
        <dbReference type="EMBL" id="GAT64644.1"/>
    </source>
</evidence>
<evidence type="ECO:0000256" key="7">
    <source>
        <dbReference type="RuleBase" id="RU000461"/>
    </source>
</evidence>
<organism evidence="8 9">
    <name type="scientific">Planomonospora sphaerica</name>
    <dbReference type="NCBI Taxonomy" id="161355"/>
    <lineage>
        <taxon>Bacteria</taxon>
        <taxon>Bacillati</taxon>
        <taxon>Actinomycetota</taxon>
        <taxon>Actinomycetes</taxon>
        <taxon>Streptosporangiales</taxon>
        <taxon>Streptosporangiaceae</taxon>
        <taxon>Planomonospora</taxon>
    </lineage>
</organism>
<dbReference type="PRINTS" id="PR00385">
    <property type="entry name" value="P450"/>
</dbReference>
<dbReference type="PANTHER" id="PTHR46696:SF1">
    <property type="entry name" value="CYTOCHROME P450 YJIB-RELATED"/>
    <property type="match status" value="1"/>
</dbReference>
<dbReference type="Pfam" id="PF00067">
    <property type="entry name" value="p450"/>
    <property type="match status" value="2"/>
</dbReference>
<evidence type="ECO:0000256" key="3">
    <source>
        <dbReference type="ARBA" id="ARBA00022723"/>
    </source>
</evidence>
<dbReference type="AlphaFoldDB" id="A0A161LA90"/>
<evidence type="ECO:0000256" key="2">
    <source>
        <dbReference type="ARBA" id="ARBA00022617"/>
    </source>
</evidence>
<keyword evidence="2 7" id="KW-0349">Heme</keyword>
<keyword evidence="6 7" id="KW-0503">Monooxygenase</keyword>
<dbReference type="PRINTS" id="PR00359">
    <property type="entry name" value="BP450"/>
</dbReference>
<dbReference type="GO" id="GO:0020037">
    <property type="term" value="F:heme binding"/>
    <property type="evidence" value="ECO:0007669"/>
    <property type="project" value="InterPro"/>
</dbReference>
<dbReference type="CDD" id="cd11029">
    <property type="entry name" value="CYP107-like"/>
    <property type="match status" value="1"/>
</dbReference>
<keyword evidence="3 7" id="KW-0479">Metal-binding</keyword>
<keyword evidence="9" id="KW-1185">Reference proteome</keyword>
<evidence type="ECO:0000256" key="6">
    <source>
        <dbReference type="ARBA" id="ARBA00023033"/>
    </source>
</evidence>
<gene>
    <name evidence="8" type="ORF">PS9374_00274</name>
</gene>
<comment type="similarity">
    <text evidence="1 7">Belongs to the cytochrome P450 family.</text>
</comment>
<dbReference type="InterPro" id="IPR017972">
    <property type="entry name" value="Cyt_P450_CS"/>
</dbReference>
<dbReference type="InterPro" id="IPR002397">
    <property type="entry name" value="Cyt_P450_B"/>
</dbReference>
<dbReference type="PANTHER" id="PTHR46696">
    <property type="entry name" value="P450, PUTATIVE (EUROFUNG)-RELATED"/>
    <property type="match status" value="1"/>
</dbReference>
<dbReference type="EMBL" id="BDCX01000001">
    <property type="protein sequence ID" value="GAT64644.1"/>
    <property type="molecule type" value="Genomic_DNA"/>
</dbReference>
<evidence type="ECO:0000256" key="5">
    <source>
        <dbReference type="ARBA" id="ARBA00023004"/>
    </source>
</evidence>
<dbReference type="SUPFAM" id="SSF48264">
    <property type="entry name" value="Cytochrome P450"/>
    <property type="match status" value="1"/>
</dbReference>
<comment type="caution">
    <text evidence="8">The sequence shown here is derived from an EMBL/GenBank/DDBJ whole genome shotgun (WGS) entry which is preliminary data.</text>
</comment>
<reference evidence="9" key="2">
    <citation type="submission" date="2016-04" db="EMBL/GenBank/DDBJ databases">
        <title>Planomonospora sphaerica JCM9374 whole genome shotgun sequence.</title>
        <authorList>
            <person name="Suzuki T."/>
            <person name="Dohra H."/>
            <person name="Kodani S."/>
        </authorList>
    </citation>
    <scope>NUCLEOTIDE SEQUENCE [LARGE SCALE GENOMIC DNA]</scope>
    <source>
        <strain evidence="9">JCM 9374</strain>
    </source>
</reference>
<dbReference type="GO" id="GO:0016705">
    <property type="term" value="F:oxidoreductase activity, acting on paired donors, with incorporation or reduction of molecular oxygen"/>
    <property type="evidence" value="ECO:0007669"/>
    <property type="project" value="InterPro"/>
</dbReference>
<dbReference type="Proteomes" id="UP000077701">
    <property type="component" value="Unassembled WGS sequence"/>
</dbReference>
<keyword evidence="4 7" id="KW-0560">Oxidoreductase</keyword>
<proteinExistence type="inferred from homology"/>
<dbReference type="FunFam" id="1.10.630.10:FF:000018">
    <property type="entry name" value="Cytochrome P450 monooxygenase"/>
    <property type="match status" value="1"/>
</dbReference>
<sequence>MTTSTGTPAGTPAVLDTTGRLLYEQAEHLRAGGPAVRVEMPGGLVAWSVSRGDVAKRLLVHPHVSKDARASWPGYRPGAHPWLTAWVDVVSMFTSDGADHKRLKDLVARAFTARRIDAMRPAVETIVTGLLDALEKLRTDAPDRPVDLRTAFSYPVPTRVICDLFGVPDDQRPGMLRVIDAILDTSASPEQAGRTRDDLFAAMHALITAKRAAPGDDMTSLLLAAQQEDGDRLSEAELISTLILMIGAGSETAVALIDHAVVELLSHPGQLSVVLGDPARWDDVVEETLRKHPPIMHLPLRYATADIDLGEGVTLRAGDLLLIAFGAHGRDPEANPEPDRFDIDRTDRQHLAFGYGIHYCLGAPLARLEARVALPALFERFPRLRLAGERTSLSPQPSFIGNDYRELPVLLGPVG</sequence>
<name>A0A161LA90_9ACTN</name>
<protein>
    <submittedName>
        <fullName evidence="8">Cytochrome P450</fullName>
    </submittedName>
</protein>
<dbReference type="GO" id="GO:0005506">
    <property type="term" value="F:iron ion binding"/>
    <property type="evidence" value="ECO:0007669"/>
    <property type="project" value="InterPro"/>
</dbReference>
<evidence type="ECO:0000313" key="9">
    <source>
        <dbReference type="Proteomes" id="UP000077701"/>
    </source>
</evidence>
<dbReference type="STRING" id="161355.PS9374_00274"/>
<dbReference type="GO" id="GO:0004497">
    <property type="term" value="F:monooxygenase activity"/>
    <property type="evidence" value="ECO:0007669"/>
    <property type="project" value="UniProtKB-KW"/>
</dbReference>
<dbReference type="Gene3D" id="1.10.630.10">
    <property type="entry name" value="Cytochrome P450"/>
    <property type="match status" value="1"/>
</dbReference>
<dbReference type="InterPro" id="IPR036396">
    <property type="entry name" value="Cyt_P450_sf"/>
</dbReference>
<reference evidence="8 9" key="1">
    <citation type="journal article" date="2016" name="Genome Announc.">
        <title>Draft Genome Sequence of Planomonospora sphaerica JCM9374, a Rare Actinomycete.</title>
        <authorList>
            <person name="Dohra H."/>
            <person name="Suzuki T."/>
            <person name="Inoue Y."/>
            <person name="Kodani S."/>
        </authorList>
    </citation>
    <scope>NUCLEOTIDE SEQUENCE [LARGE SCALE GENOMIC DNA]</scope>
    <source>
        <strain evidence="8 9">JCM 9374</strain>
    </source>
</reference>
<evidence type="ECO:0000256" key="4">
    <source>
        <dbReference type="ARBA" id="ARBA00023002"/>
    </source>
</evidence>
<dbReference type="PROSITE" id="PS00086">
    <property type="entry name" value="CYTOCHROME_P450"/>
    <property type="match status" value="1"/>
</dbReference>
<evidence type="ECO:0000256" key="1">
    <source>
        <dbReference type="ARBA" id="ARBA00010617"/>
    </source>
</evidence>
<dbReference type="OrthoDB" id="4133219at2"/>
<keyword evidence="5 7" id="KW-0408">Iron</keyword>
<accession>A0A161LA90</accession>